<dbReference type="PROSITE" id="PS00061">
    <property type="entry name" value="ADH_SHORT"/>
    <property type="match status" value="1"/>
</dbReference>
<organism evidence="4 5">
    <name type="scientific">Pogonomyrmex barbatus</name>
    <name type="common">red harvester ant</name>
    <dbReference type="NCBI Taxonomy" id="144034"/>
    <lineage>
        <taxon>Eukaryota</taxon>
        <taxon>Metazoa</taxon>
        <taxon>Ecdysozoa</taxon>
        <taxon>Arthropoda</taxon>
        <taxon>Hexapoda</taxon>
        <taxon>Insecta</taxon>
        <taxon>Pterygota</taxon>
        <taxon>Neoptera</taxon>
        <taxon>Endopterygota</taxon>
        <taxon>Hymenoptera</taxon>
        <taxon>Apocrita</taxon>
        <taxon>Aculeata</taxon>
        <taxon>Formicoidea</taxon>
        <taxon>Formicidae</taxon>
        <taxon>Myrmicinae</taxon>
        <taxon>Pogonomyrmex</taxon>
    </lineage>
</organism>
<dbReference type="InterPro" id="IPR002347">
    <property type="entry name" value="SDR_fam"/>
</dbReference>
<dbReference type="Pfam" id="PF00106">
    <property type="entry name" value="adh_short"/>
    <property type="match status" value="1"/>
</dbReference>
<dbReference type="InterPro" id="IPR020904">
    <property type="entry name" value="Sc_DH/Rdtase_CS"/>
</dbReference>
<protein>
    <submittedName>
        <fullName evidence="5">Farnesol dehydrogenase-like isoform X1</fullName>
    </submittedName>
</protein>
<keyword evidence="4" id="KW-1185">Reference proteome</keyword>
<dbReference type="PANTHER" id="PTHR43115">
    <property type="entry name" value="DEHYDROGENASE/REDUCTASE SDR FAMILY MEMBER 11"/>
    <property type="match status" value="1"/>
</dbReference>
<evidence type="ECO:0000313" key="4">
    <source>
        <dbReference type="Proteomes" id="UP000504615"/>
    </source>
</evidence>
<dbReference type="RefSeq" id="XP_025075616.1">
    <property type="nucleotide sequence ID" value="XM_025219831.1"/>
</dbReference>
<gene>
    <name evidence="5" type="primary">LOC105433187</name>
</gene>
<evidence type="ECO:0000256" key="2">
    <source>
        <dbReference type="ARBA" id="ARBA00023002"/>
    </source>
</evidence>
<dbReference type="Gene3D" id="3.40.50.720">
    <property type="entry name" value="NAD(P)-binding Rossmann-like Domain"/>
    <property type="match status" value="1"/>
</dbReference>
<dbReference type="OrthoDB" id="1933717at2759"/>
<dbReference type="PRINTS" id="PR00081">
    <property type="entry name" value="GDHRDH"/>
</dbReference>
<reference evidence="5" key="1">
    <citation type="submission" date="2025-08" db="UniProtKB">
        <authorList>
            <consortium name="RefSeq"/>
        </authorList>
    </citation>
    <scope>IDENTIFICATION</scope>
</reference>
<name>A0A8N1SA41_9HYME</name>
<accession>A0A8N1SA41</accession>
<dbReference type="PRINTS" id="PR00080">
    <property type="entry name" value="SDRFAMILY"/>
</dbReference>
<dbReference type="Proteomes" id="UP000504615">
    <property type="component" value="Unplaced"/>
</dbReference>
<dbReference type="InterPro" id="IPR036291">
    <property type="entry name" value="NAD(P)-bd_dom_sf"/>
</dbReference>
<evidence type="ECO:0000256" key="3">
    <source>
        <dbReference type="RuleBase" id="RU000363"/>
    </source>
</evidence>
<dbReference type="AlphaFoldDB" id="A0A8N1SA41"/>
<evidence type="ECO:0000256" key="1">
    <source>
        <dbReference type="ARBA" id="ARBA00006484"/>
    </source>
</evidence>
<dbReference type="GeneID" id="105433187"/>
<comment type="similarity">
    <text evidence="1 3">Belongs to the short-chain dehydrogenases/reductases (SDR) family.</text>
</comment>
<dbReference type="PANTHER" id="PTHR43115:SF4">
    <property type="entry name" value="DEHYDROGENASE_REDUCTASE SDR FAMILY MEMBER 11"/>
    <property type="match status" value="1"/>
</dbReference>
<dbReference type="GO" id="GO:0016616">
    <property type="term" value="F:oxidoreductase activity, acting on the CH-OH group of donors, NAD or NADP as acceptor"/>
    <property type="evidence" value="ECO:0007669"/>
    <property type="project" value="UniProtKB-ARBA"/>
</dbReference>
<evidence type="ECO:0000313" key="5">
    <source>
        <dbReference type="RefSeq" id="XP_025075616.1"/>
    </source>
</evidence>
<dbReference type="SUPFAM" id="SSF51735">
    <property type="entry name" value="NAD(P)-binding Rossmann-fold domains"/>
    <property type="match status" value="1"/>
</dbReference>
<sequence>MERWVGKVAVVTGASAGIGAAIAQSFVKQGMIVAAFARRVDKIKEITDNLVDSSGKLHPIECDVTKEESVTMAFAWVKDNLGPISVLVNSAGVTKESSLIDGTLEDWRRVFDVNVLGLCLCTREAVRMMRETAIDDAVVIHVNSLAAERVPFIPGFSVYPASKRAVTGLAMTLRHELAGTRIRVTNISPGLVATGFMASYSVFSPEAMAAMPTLDPEDVAAAAIYVLSNPPHVLIQDVVLRPLGESW</sequence>
<dbReference type="FunFam" id="3.40.50.720:FF:000047">
    <property type="entry name" value="NADP-dependent L-serine/L-allo-threonine dehydrogenase"/>
    <property type="match status" value="1"/>
</dbReference>
<proteinExistence type="inferred from homology"/>
<keyword evidence="2" id="KW-0560">Oxidoreductase</keyword>